<feature type="binding site" evidence="1">
    <location>
        <position position="190"/>
    </location>
    <ligand>
        <name>Mg(2+)</name>
        <dbReference type="ChEBI" id="CHEBI:18420"/>
    </ligand>
</feature>
<dbReference type="RefSeq" id="WP_165105775.1">
    <property type="nucleotide sequence ID" value="NZ_JAAKYA010000014.1"/>
</dbReference>
<dbReference type="Gene3D" id="3.50.30.40">
    <property type="entry name" value="Ribonuclease E inhibitor RraA/RraA-like"/>
    <property type="match status" value="1"/>
</dbReference>
<comment type="cofactor">
    <cofactor evidence="1">
        <name>Mg(2+)</name>
        <dbReference type="ChEBI" id="CHEBI:18420"/>
    </cofactor>
</comment>
<keyword evidence="2" id="KW-0732">Signal</keyword>
<accession>A0A6M1RNT3</accession>
<evidence type="ECO:0000256" key="2">
    <source>
        <dbReference type="SAM" id="SignalP"/>
    </source>
</evidence>
<dbReference type="EMBL" id="JAAKYA010000014">
    <property type="protein sequence ID" value="NGO38355.1"/>
    <property type="molecule type" value="Genomic_DNA"/>
</dbReference>
<feature type="chain" id="PRO_5026795797" evidence="2">
    <location>
        <begin position="28"/>
        <end position="289"/>
    </location>
</feature>
<dbReference type="SUPFAM" id="SSF89562">
    <property type="entry name" value="RraA-like"/>
    <property type="match status" value="1"/>
</dbReference>
<sequence>MKTLAPGKSASLGVALLLSVSRVIVSAQPAPEPTLEELRKGKHFIPTDVYPESEDARILRLFKGLRVADVSDGMDKAGLAHVGRMDPEIRPLWKDVRTFRHRIVGVAVTARYVPTQQPATGPQSTEVFDRWMGAWYRDRSSEPFVPLLRPGTVLVIEEQGHDVGSIGSNNILVWKQRGCVGVVSSATARDTDEIEAQGVPLYFRRPGRGIRPGRNEIESVNAPIVCGGVLVRPGDIIVADGDGVIVVPRARAEEVAAYARTTLEQDQAARRKLYEALGIPKDPSVEPTP</sequence>
<dbReference type="AlphaFoldDB" id="A0A6M1RNT3"/>
<dbReference type="PANTHER" id="PTHR33254">
    <property type="entry name" value="4-HYDROXY-4-METHYL-2-OXOGLUTARATE ALDOLASE 3-RELATED"/>
    <property type="match status" value="1"/>
</dbReference>
<dbReference type="PANTHER" id="PTHR33254:SF16">
    <property type="entry name" value="BLR3842 PROTEIN"/>
    <property type="match status" value="1"/>
</dbReference>
<keyword evidence="1" id="KW-0479">Metal-binding</keyword>
<organism evidence="3 4">
    <name type="scientific">Limisphaera ngatamarikiensis</name>
    <dbReference type="NCBI Taxonomy" id="1324935"/>
    <lineage>
        <taxon>Bacteria</taxon>
        <taxon>Pseudomonadati</taxon>
        <taxon>Verrucomicrobiota</taxon>
        <taxon>Verrucomicrobiia</taxon>
        <taxon>Limisphaerales</taxon>
        <taxon>Limisphaeraceae</taxon>
        <taxon>Limisphaera</taxon>
    </lineage>
</organism>
<feature type="signal peptide" evidence="2">
    <location>
        <begin position="1"/>
        <end position="27"/>
    </location>
</feature>
<dbReference type="CDD" id="cd16841">
    <property type="entry name" value="RraA_family"/>
    <property type="match status" value="1"/>
</dbReference>
<dbReference type="Proteomes" id="UP000477311">
    <property type="component" value="Unassembled WGS sequence"/>
</dbReference>
<gene>
    <name evidence="3" type="ORF">G4L39_02950</name>
</gene>
<proteinExistence type="predicted"/>
<keyword evidence="4" id="KW-1185">Reference proteome</keyword>
<evidence type="ECO:0000313" key="4">
    <source>
        <dbReference type="Proteomes" id="UP000477311"/>
    </source>
</evidence>
<protein>
    <submittedName>
        <fullName evidence="3">RraA family protein</fullName>
    </submittedName>
</protein>
<name>A0A6M1RNT3_9BACT</name>
<dbReference type="InterPro" id="IPR036704">
    <property type="entry name" value="RraA/RraA-like_sf"/>
</dbReference>
<dbReference type="GO" id="GO:0046872">
    <property type="term" value="F:metal ion binding"/>
    <property type="evidence" value="ECO:0007669"/>
    <property type="project" value="UniProtKB-KW"/>
</dbReference>
<keyword evidence="1" id="KW-0460">Magnesium</keyword>
<dbReference type="InterPro" id="IPR005493">
    <property type="entry name" value="RraA/RraA-like"/>
</dbReference>
<evidence type="ECO:0000256" key="1">
    <source>
        <dbReference type="PIRSR" id="PIRSR605493-1"/>
    </source>
</evidence>
<reference evidence="3 4" key="1">
    <citation type="submission" date="2020-02" db="EMBL/GenBank/DDBJ databases">
        <title>Draft genome sequence of Limisphaera ngatamarikiensis NGM72.4T, a thermophilic Verrucomicrobia grouped in subdivision 3.</title>
        <authorList>
            <person name="Carere C.R."/>
            <person name="Steen J."/>
            <person name="Hugenholtz P."/>
            <person name="Stott M.B."/>
        </authorList>
    </citation>
    <scope>NUCLEOTIDE SEQUENCE [LARGE SCALE GENOMIC DNA]</scope>
    <source>
        <strain evidence="3 4">NGM72.4</strain>
    </source>
</reference>
<dbReference type="Pfam" id="PF03737">
    <property type="entry name" value="RraA-like"/>
    <property type="match status" value="1"/>
</dbReference>
<comment type="caution">
    <text evidence="3">The sequence shown here is derived from an EMBL/GenBank/DDBJ whole genome shotgun (WGS) entry which is preliminary data.</text>
</comment>
<feature type="binding site" evidence="1">
    <location>
        <position position="189"/>
    </location>
    <ligand>
        <name>substrate</name>
    </ligand>
</feature>
<evidence type="ECO:0000313" key="3">
    <source>
        <dbReference type="EMBL" id="NGO38355.1"/>
    </source>
</evidence>